<dbReference type="PANTHER" id="PTHR32278">
    <property type="entry name" value="F-BOX DOMAIN-CONTAINING PROTEIN"/>
    <property type="match status" value="1"/>
</dbReference>
<dbReference type="GeneID" id="112492275"/>
<keyword evidence="2" id="KW-1185">Reference proteome</keyword>
<dbReference type="SUPFAM" id="SSF81383">
    <property type="entry name" value="F-box domain"/>
    <property type="match status" value="1"/>
</dbReference>
<dbReference type="Proteomes" id="UP001652623">
    <property type="component" value="Chromosome 3"/>
</dbReference>
<evidence type="ECO:0000313" key="2">
    <source>
        <dbReference type="Proteomes" id="UP001652623"/>
    </source>
</evidence>
<protein>
    <submittedName>
        <fullName evidence="3">F-box protein At2g02240</fullName>
    </submittedName>
</protein>
<dbReference type="InterPro" id="IPR025886">
    <property type="entry name" value="PP2-like"/>
</dbReference>
<organism evidence="2 3">
    <name type="scientific">Ziziphus jujuba</name>
    <name type="common">Chinese jujube</name>
    <name type="synonym">Ziziphus sativa</name>
    <dbReference type="NCBI Taxonomy" id="326968"/>
    <lineage>
        <taxon>Eukaryota</taxon>
        <taxon>Viridiplantae</taxon>
        <taxon>Streptophyta</taxon>
        <taxon>Embryophyta</taxon>
        <taxon>Tracheophyta</taxon>
        <taxon>Spermatophyta</taxon>
        <taxon>Magnoliopsida</taxon>
        <taxon>eudicotyledons</taxon>
        <taxon>Gunneridae</taxon>
        <taxon>Pentapetalae</taxon>
        <taxon>rosids</taxon>
        <taxon>fabids</taxon>
        <taxon>Rosales</taxon>
        <taxon>Rhamnaceae</taxon>
        <taxon>Paliureae</taxon>
        <taxon>Ziziphus</taxon>
    </lineage>
</organism>
<name>A0ABM3IRT3_ZIZJJ</name>
<dbReference type="Pfam" id="PF00646">
    <property type="entry name" value="F-box"/>
    <property type="match status" value="1"/>
</dbReference>
<evidence type="ECO:0000313" key="3">
    <source>
        <dbReference type="RefSeq" id="XP_048334194.2"/>
    </source>
</evidence>
<evidence type="ECO:0000259" key="1">
    <source>
        <dbReference type="PROSITE" id="PS50181"/>
    </source>
</evidence>
<dbReference type="InterPro" id="IPR036047">
    <property type="entry name" value="F-box-like_dom_sf"/>
</dbReference>
<dbReference type="SMART" id="SM00256">
    <property type="entry name" value="FBOX"/>
    <property type="match status" value="1"/>
</dbReference>
<feature type="domain" description="F-box" evidence="1">
    <location>
        <begin position="1"/>
        <end position="46"/>
    </location>
</feature>
<dbReference type="PROSITE" id="PS50181">
    <property type="entry name" value="FBOX"/>
    <property type="match status" value="1"/>
</dbReference>
<dbReference type="PANTHER" id="PTHR32278:SF135">
    <property type="entry name" value="F-BOX PROTEIN PP2-B12"/>
    <property type="match status" value="1"/>
</dbReference>
<accession>A0ABM3IRT3</accession>
<dbReference type="RefSeq" id="XP_048334194.2">
    <property type="nucleotide sequence ID" value="XM_048478237.2"/>
</dbReference>
<dbReference type="Gene3D" id="1.20.1280.50">
    <property type="match status" value="1"/>
</dbReference>
<proteinExistence type="predicted"/>
<gene>
    <name evidence="3" type="primary">LOC112492275</name>
</gene>
<dbReference type="InterPro" id="IPR001810">
    <property type="entry name" value="F-box_dom"/>
</dbReference>
<dbReference type="Pfam" id="PF14299">
    <property type="entry name" value="PP2"/>
    <property type="match status" value="1"/>
</dbReference>
<sequence>MEITMLPEVCISHIISLTSPRDACRSSLVSSRFRSAVNSDVVWSKFLPHDYHQVLSNSALASSMNSLSKKQLYFHLYHHPVLVDNGKMSFAIDKESGKKCYMISSRRLPIVCESTATYWLRKSLQAESRFSEVAELTYVSWLSLKGRIETNILSPKTTYAAYFVYKLKESSSAFMERQVELGVYFEGEEKAHGASEREVFLFPSRDQLELCRDREDGWMEVEMGEFFNYGGEEHGVVVFSLMHIHNDTCRLGLIVEGVELRPKAGT</sequence>
<reference evidence="3" key="1">
    <citation type="submission" date="2025-08" db="UniProtKB">
        <authorList>
            <consortium name="RefSeq"/>
        </authorList>
    </citation>
    <scope>IDENTIFICATION</scope>
    <source>
        <tissue evidence="3">Seedling</tissue>
    </source>
</reference>
<dbReference type="CDD" id="cd22162">
    <property type="entry name" value="F-box_AtSKIP3-like"/>
    <property type="match status" value="1"/>
</dbReference>